<sequence length="162" mass="18541">MNKETTIQMNAVRHSSASTASPAYSAFTSLMHWQEPLATRLQFRHDLPGQQANRLLNIELGLFLMVELLPFAAPEALPDLLNGEGIAYRHRPVWTPRQHRYLSRARTLLAPYRNRETWLKALTIYANLRPGLRVFTVQGQYTNGVSSFGLHERLSLFRKALV</sequence>
<evidence type="ECO:0000313" key="3">
    <source>
        <dbReference type="Proteomes" id="UP001501175"/>
    </source>
</evidence>
<dbReference type="EMBL" id="BAABHD010000022">
    <property type="protein sequence ID" value="GAA4453039.1"/>
    <property type="molecule type" value="Genomic_DNA"/>
</dbReference>
<feature type="domain" description="pPIWI-RE three-gene island" evidence="1">
    <location>
        <begin position="49"/>
        <end position="153"/>
    </location>
</feature>
<dbReference type="Proteomes" id="UP001501175">
    <property type="component" value="Unassembled WGS sequence"/>
</dbReference>
<dbReference type="InterPro" id="IPR055254">
    <property type="entry name" value="pPIWI_RE_Z"/>
</dbReference>
<comment type="caution">
    <text evidence="2">The sequence shown here is derived from an EMBL/GenBank/DDBJ whole genome shotgun (WGS) entry which is preliminary data.</text>
</comment>
<dbReference type="Pfam" id="PF18155">
    <property type="entry name" value="pPIWI_RE_Z"/>
    <property type="match status" value="1"/>
</dbReference>
<evidence type="ECO:0000313" key="2">
    <source>
        <dbReference type="EMBL" id="GAA4453039.1"/>
    </source>
</evidence>
<accession>A0ABP8MN44</accession>
<organism evidence="2 3">
    <name type="scientific">Nibrella saemangeumensis</name>
    <dbReference type="NCBI Taxonomy" id="1084526"/>
    <lineage>
        <taxon>Bacteria</taxon>
        <taxon>Pseudomonadati</taxon>
        <taxon>Bacteroidota</taxon>
        <taxon>Cytophagia</taxon>
        <taxon>Cytophagales</taxon>
        <taxon>Spirosomataceae</taxon>
        <taxon>Nibrella</taxon>
    </lineage>
</organism>
<reference evidence="3" key="1">
    <citation type="journal article" date="2019" name="Int. J. Syst. Evol. Microbiol.">
        <title>The Global Catalogue of Microorganisms (GCM) 10K type strain sequencing project: providing services to taxonomists for standard genome sequencing and annotation.</title>
        <authorList>
            <consortium name="The Broad Institute Genomics Platform"/>
            <consortium name="The Broad Institute Genome Sequencing Center for Infectious Disease"/>
            <person name="Wu L."/>
            <person name="Ma J."/>
        </authorList>
    </citation>
    <scope>NUCLEOTIDE SEQUENCE [LARGE SCALE GENOMIC DNA]</scope>
    <source>
        <strain evidence="3">JCM 17927</strain>
    </source>
</reference>
<keyword evidence="3" id="KW-1185">Reference proteome</keyword>
<name>A0ABP8MN44_9BACT</name>
<evidence type="ECO:0000259" key="1">
    <source>
        <dbReference type="Pfam" id="PF18155"/>
    </source>
</evidence>
<proteinExistence type="predicted"/>
<protein>
    <recommendedName>
        <fullName evidence="1">pPIWI-RE three-gene island domain-containing protein</fullName>
    </recommendedName>
</protein>
<gene>
    <name evidence="2" type="ORF">GCM10023189_17440</name>
</gene>